<evidence type="ECO:0000256" key="3">
    <source>
        <dbReference type="ARBA" id="ARBA00022722"/>
    </source>
</evidence>
<dbReference type="GO" id="GO:0004540">
    <property type="term" value="F:RNA nuclease activity"/>
    <property type="evidence" value="ECO:0007669"/>
    <property type="project" value="InterPro"/>
</dbReference>
<evidence type="ECO:0000313" key="10">
    <source>
        <dbReference type="EMBL" id="QSG08093.1"/>
    </source>
</evidence>
<keyword evidence="6 8" id="KW-0460">Magnesium</keyword>
<sequence>MILDTSFVEDVSRADEDALAKADALAETGTPERLSAMTLYELYWGVGYVDRSQAERDVVDSVLETKEIYPVTPEIARKAGRIAGTIASDGRPLDDPGDGIIGATGVVHDEPVLTRNVDHFERIPGLEIDSY</sequence>
<dbReference type="SUPFAM" id="SSF88723">
    <property type="entry name" value="PIN domain-like"/>
    <property type="match status" value="1"/>
</dbReference>
<dbReference type="PANTHER" id="PTHR33653">
    <property type="entry name" value="RIBONUCLEASE VAPC2"/>
    <property type="match status" value="1"/>
</dbReference>
<dbReference type="GO" id="GO:0090729">
    <property type="term" value="F:toxin activity"/>
    <property type="evidence" value="ECO:0007669"/>
    <property type="project" value="UniProtKB-KW"/>
</dbReference>
<comment type="similarity">
    <text evidence="7 8">Belongs to the PINc/VapC protein family.</text>
</comment>
<dbReference type="HAMAP" id="MF_00265">
    <property type="entry name" value="VapC_Nob1"/>
    <property type="match status" value="1"/>
</dbReference>
<dbReference type="InterPro" id="IPR002716">
    <property type="entry name" value="PIN_dom"/>
</dbReference>
<evidence type="ECO:0000256" key="7">
    <source>
        <dbReference type="ARBA" id="ARBA00038093"/>
    </source>
</evidence>
<reference evidence="10 11" key="1">
    <citation type="submission" date="2020-11" db="EMBL/GenBank/DDBJ databases">
        <title>Carbohydrate-dependent, anaerobic sulfur respiration: A novel catabolism in halophilic archaea.</title>
        <authorList>
            <person name="Sorokin D.Y."/>
            <person name="Messina E."/>
            <person name="Smedile F."/>
            <person name="La Cono V."/>
            <person name="Hallsworth J.E."/>
            <person name="Yakimov M.M."/>
        </authorList>
    </citation>
    <scope>NUCLEOTIDE SEQUENCE [LARGE SCALE GENOMIC DNA]</scope>
    <source>
        <strain evidence="10 11">HSR12-2</strain>
    </source>
</reference>
<dbReference type="GeneID" id="68851345"/>
<dbReference type="EMBL" id="CP064788">
    <property type="protein sequence ID" value="QSG08093.1"/>
    <property type="molecule type" value="Genomic_DNA"/>
</dbReference>
<keyword evidence="3 8" id="KW-0540">Nuclease</keyword>
<evidence type="ECO:0000256" key="1">
    <source>
        <dbReference type="ARBA" id="ARBA00001946"/>
    </source>
</evidence>
<feature type="binding site" evidence="8">
    <location>
        <position position="98"/>
    </location>
    <ligand>
        <name>Mg(2+)</name>
        <dbReference type="ChEBI" id="CHEBI:18420"/>
    </ligand>
</feature>
<feature type="binding site" evidence="8">
    <location>
        <position position="4"/>
    </location>
    <ligand>
        <name>Mg(2+)</name>
        <dbReference type="ChEBI" id="CHEBI:18420"/>
    </ligand>
</feature>
<organism evidence="10 11">
    <name type="scientific">Halapricum desulfuricans</name>
    <dbReference type="NCBI Taxonomy" id="2841257"/>
    <lineage>
        <taxon>Archaea</taxon>
        <taxon>Methanobacteriati</taxon>
        <taxon>Methanobacteriota</taxon>
        <taxon>Stenosarchaea group</taxon>
        <taxon>Halobacteria</taxon>
        <taxon>Halobacteriales</taxon>
        <taxon>Haloarculaceae</taxon>
        <taxon>Halapricum</taxon>
    </lineage>
</organism>
<evidence type="ECO:0000256" key="5">
    <source>
        <dbReference type="ARBA" id="ARBA00022801"/>
    </source>
</evidence>
<evidence type="ECO:0000256" key="4">
    <source>
        <dbReference type="ARBA" id="ARBA00022723"/>
    </source>
</evidence>
<dbReference type="Pfam" id="PF01850">
    <property type="entry name" value="PIN"/>
    <property type="match status" value="1"/>
</dbReference>
<dbReference type="InterPro" id="IPR029060">
    <property type="entry name" value="PIN-like_dom_sf"/>
</dbReference>
<proteinExistence type="inferred from homology"/>
<comment type="function">
    <text evidence="8">Toxic component of a toxin-antitoxin (TA) system. An RNase.</text>
</comment>
<protein>
    <recommendedName>
        <fullName evidence="8">Ribonuclease VapC</fullName>
        <shortName evidence="8">RNase VapC</shortName>
        <ecNumber evidence="8">3.1.-.-</ecNumber>
    </recommendedName>
    <alternativeName>
        <fullName evidence="8">Putative toxin VapC</fullName>
    </alternativeName>
</protein>
<keyword evidence="5 8" id="KW-0378">Hydrolase</keyword>
<keyword evidence="2 8" id="KW-1277">Toxin-antitoxin system</keyword>
<keyword evidence="11" id="KW-1185">Reference proteome</keyword>
<dbReference type="GO" id="GO:0000287">
    <property type="term" value="F:magnesium ion binding"/>
    <property type="evidence" value="ECO:0007669"/>
    <property type="project" value="UniProtKB-UniRule"/>
</dbReference>
<dbReference type="Gene3D" id="3.40.50.1010">
    <property type="entry name" value="5'-nuclease"/>
    <property type="match status" value="1"/>
</dbReference>
<dbReference type="InterPro" id="IPR022907">
    <property type="entry name" value="VapC_family"/>
</dbReference>
<evidence type="ECO:0000256" key="8">
    <source>
        <dbReference type="HAMAP-Rule" id="MF_00265"/>
    </source>
</evidence>
<dbReference type="RefSeq" id="WP_229111254.1">
    <property type="nucleotide sequence ID" value="NZ_CP064788.1"/>
</dbReference>
<keyword evidence="8" id="KW-0800">Toxin</keyword>
<dbReference type="EC" id="3.1.-.-" evidence="8"/>
<comment type="cofactor">
    <cofactor evidence="1 8">
        <name>Mg(2+)</name>
        <dbReference type="ChEBI" id="CHEBI:18420"/>
    </cofactor>
</comment>
<evidence type="ECO:0000256" key="6">
    <source>
        <dbReference type="ARBA" id="ARBA00022842"/>
    </source>
</evidence>
<name>A0A897NAH2_9EURY</name>
<evidence type="ECO:0000259" key="9">
    <source>
        <dbReference type="Pfam" id="PF01850"/>
    </source>
</evidence>
<dbReference type="Proteomes" id="UP000662973">
    <property type="component" value="Chromosome"/>
</dbReference>
<dbReference type="InterPro" id="IPR050556">
    <property type="entry name" value="Type_II_TA_system_RNase"/>
</dbReference>
<evidence type="ECO:0000313" key="11">
    <source>
        <dbReference type="Proteomes" id="UP000662973"/>
    </source>
</evidence>
<keyword evidence="4 8" id="KW-0479">Metal-binding</keyword>
<dbReference type="PANTHER" id="PTHR33653:SF1">
    <property type="entry name" value="RIBONUCLEASE VAPC2"/>
    <property type="match status" value="1"/>
</dbReference>
<gene>
    <name evidence="10" type="primary">vapC2</name>
    <name evidence="8" type="synonym">vapC</name>
    <name evidence="10" type="ORF">HSR122_0687</name>
</gene>
<evidence type="ECO:0000256" key="2">
    <source>
        <dbReference type="ARBA" id="ARBA00022649"/>
    </source>
</evidence>
<dbReference type="KEGG" id="hds:HSR122_0687"/>
<accession>A0A897NAH2</accession>
<dbReference type="GO" id="GO:0016787">
    <property type="term" value="F:hydrolase activity"/>
    <property type="evidence" value="ECO:0007669"/>
    <property type="project" value="UniProtKB-KW"/>
</dbReference>
<feature type="domain" description="PIN" evidence="9">
    <location>
        <begin position="1"/>
        <end position="125"/>
    </location>
</feature>
<dbReference type="AlphaFoldDB" id="A0A897NAH2"/>